<evidence type="ECO:0000256" key="2">
    <source>
        <dbReference type="ARBA" id="ARBA00022475"/>
    </source>
</evidence>
<keyword evidence="6" id="KW-1133">Transmembrane helix</keyword>
<dbReference type="OrthoDB" id="8117390at2759"/>
<comment type="subcellular location">
    <subcellularLocation>
        <location evidence="1">Cell membrane</location>
        <topology evidence="1">Multi-pass membrane protein</topology>
    </subcellularLocation>
</comment>
<organism evidence="10 11">
    <name type="scientific">Sitophilus oryzae</name>
    <name type="common">Rice weevil</name>
    <name type="synonym">Curculio oryzae</name>
    <dbReference type="NCBI Taxonomy" id="7048"/>
    <lineage>
        <taxon>Eukaryota</taxon>
        <taxon>Metazoa</taxon>
        <taxon>Ecdysozoa</taxon>
        <taxon>Arthropoda</taxon>
        <taxon>Hexapoda</taxon>
        <taxon>Insecta</taxon>
        <taxon>Pterygota</taxon>
        <taxon>Neoptera</taxon>
        <taxon>Endopterygota</taxon>
        <taxon>Coleoptera</taxon>
        <taxon>Polyphaga</taxon>
        <taxon>Cucujiformia</taxon>
        <taxon>Curculionidae</taxon>
        <taxon>Dryophthorinae</taxon>
        <taxon>Sitophilus</taxon>
    </lineage>
</organism>
<dbReference type="GO" id="GO:0007165">
    <property type="term" value="P:signal transduction"/>
    <property type="evidence" value="ECO:0007669"/>
    <property type="project" value="UniProtKB-KW"/>
</dbReference>
<dbReference type="GO" id="GO:0005549">
    <property type="term" value="F:odorant binding"/>
    <property type="evidence" value="ECO:0007669"/>
    <property type="project" value="InterPro"/>
</dbReference>
<name>A0A6J2X9B0_SITOR</name>
<proteinExistence type="predicted"/>
<reference evidence="11" key="1">
    <citation type="submission" date="2025-08" db="UniProtKB">
        <authorList>
            <consortium name="RefSeq"/>
        </authorList>
    </citation>
    <scope>IDENTIFICATION</scope>
    <source>
        <tissue evidence="11">Gonads</tissue>
    </source>
</reference>
<evidence type="ECO:0000256" key="3">
    <source>
        <dbReference type="ARBA" id="ARBA00022606"/>
    </source>
</evidence>
<keyword evidence="9" id="KW-0807">Transducer</keyword>
<keyword evidence="2" id="KW-1003">Cell membrane</keyword>
<dbReference type="InterPro" id="IPR004117">
    <property type="entry name" value="7tm6_olfct_rcpt"/>
</dbReference>
<keyword evidence="10" id="KW-1185">Reference proteome</keyword>
<protein>
    <submittedName>
        <fullName evidence="11">Odorant receptor Or2-like</fullName>
    </submittedName>
</protein>
<evidence type="ECO:0000313" key="11">
    <source>
        <dbReference type="RefSeq" id="XP_030747766.1"/>
    </source>
</evidence>
<dbReference type="InParanoid" id="A0A6J2X9B0"/>
<keyword evidence="5" id="KW-0552">Olfaction</keyword>
<keyword evidence="3" id="KW-0716">Sensory transduction</keyword>
<dbReference type="KEGG" id="soy:115876207"/>
<sequence length="84" mass="9475">MFVLGWSTNEVKEQSIGISDAISKSCWYNMNKSVQESMVLIMMRAQRPLVITIGPFGPMSIDTAITIMKAAYSYVTLTLNMYKE</sequence>
<evidence type="ECO:0000256" key="9">
    <source>
        <dbReference type="ARBA" id="ARBA00023224"/>
    </source>
</evidence>
<keyword evidence="7" id="KW-0472">Membrane</keyword>
<evidence type="ECO:0000256" key="5">
    <source>
        <dbReference type="ARBA" id="ARBA00022725"/>
    </source>
</evidence>
<dbReference type="AlphaFoldDB" id="A0A6J2X9B0"/>
<dbReference type="GO" id="GO:0005886">
    <property type="term" value="C:plasma membrane"/>
    <property type="evidence" value="ECO:0007669"/>
    <property type="project" value="UniProtKB-SubCell"/>
</dbReference>
<evidence type="ECO:0000256" key="4">
    <source>
        <dbReference type="ARBA" id="ARBA00022692"/>
    </source>
</evidence>
<keyword evidence="4" id="KW-0812">Transmembrane</keyword>
<dbReference type="PANTHER" id="PTHR21137:SF3">
    <property type="entry name" value="ODORANT RECEPTOR 30A-RELATED"/>
    <property type="match status" value="1"/>
</dbReference>
<evidence type="ECO:0000256" key="7">
    <source>
        <dbReference type="ARBA" id="ARBA00023136"/>
    </source>
</evidence>
<dbReference type="GeneID" id="115876207"/>
<evidence type="ECO:0000313" key="10">
    <source>
        <dbReference type="Proteomes" id="UP000504635"/>
    </source>
</evidence>
<accession>A0A6J2X9B0</accession>
<evidence type="ECO:0000256" key="1">
    <source>
        <dbReference type="ARBA" id="ARBA00004651"/>
    </source>
</evidence>
<dbReference type="RefSeq" id="XP_030747766.1">
    <property type="nucleotide sequence ID" value="XM_030891906.1"/>
</dbReference>
<gene>
    <name evidence="11" type="primary">LOC115876207</name>
</gene>
<evidence type="ECO:0000256" key="8">
    <source>
        <dbReference type="ARBA" id="ARBA00023170"/>
    </source>
</evidence>
<dbReference type="Proteomes" id="UP000504635">
    <property type="component" value="Unplaced"/>
</dbReference>
<dbReference type="GO" id="GO:0004984">
    <property type="term" value="F:olfactory receptor activity"/>
    <property type="evidence" value="ECO:0007669"/>
    <property type="project" value="InterPro"/>
</dbReference>
<keyword evidence="8" id="KW-0675">Receptor</keyword>
<dbReference type="Pfam" id="PF02949">
    <property type="entry name" value="7tm_6"/>
    <property type="match status" value="1"/>
</dbReference>
<evidence type="ECO:0000256" key="6">
    <source>
        <dbReference type="ARBA" id="ARBA00022989"/>
    </source>
</evidence>
<dbReference type="PANTHER" id="PTHR21137">
    <property type="entry name" value="ODORANT RECEPTOR"/>
    <property type="match status" value="1"/>
</dbReference>